<feature type="transmembrane region" description="Helical" evidence="2">
    <location>
        <begin position="298"/>
        <end position="323"/>
    </location>
</feature>
<evidence type="ECO:0000313" key="4">
    <source>
        <dbReference type="EMBL" id="SJL01206.1"/>
    </source>
</evidence>
<sequence>MPSVHTVQDNDNDNLSSVSDASESEAQSRTTHISGDHDPEVENLTLTSHSRRRRRKLRRRTMGMERPEYINKGNDPFDYEKKFVEDKQYDELGPAARVWRTYLEECAASDGEMVEGWRDGLDVLLVFVSTIVLELRIISLIEEKAGLFSAVVTTFVTQTSQSLQVDYGEVTTLLLTELINVQRSASNGSLVNNVPRSDLAFRPSTSDSWVNGLWFTSLSLSLTAALFAVLTKQWIHQYLSVPSGTPRDRCHVRQFRYMGLEQWRVGFIIGLLPVLMSASLAVFLVGLVVFIIPLRVSIASVVGAITFISFSAYIVTNFLPILYPSCPYKTPLSQYMFPLYTYMRRRIPGSSTAHTLREAESTAVRDNPDEMDVQALAWLINMSSNPSVENIVIESTSALPLKSVDSFQRRIDHTNVLLACSQALERLFREPDVSVHESKVDRLIRAELRFTNLPNLSGAPQPNKDCFSPILYADLLCIQPGYEEEARELVMSSLMTSDDDLTALRLQPIIWARLLQWVVYSDSSPDRLEVMQMLFTEIPSFYWKADYVPTTYALESFGMKIPSESDDGEVTLRMAIQRSLYIYVAEDILRRHMFFEPTIFRENNSDVNQDSRLRLLLSMAGSRPMRSMDADSRFMRSIPASSFASNQSLFIMIVESTGYLVDVASPHKVNDNRGTVLEFLYMLITSVEFDDPLTLREQTSALMMFFCVLNSTSSHPAFLEKDWCTPQLATKSVQIALRNVRLGTYFLKHTSFTNQMLVSFVSNIFKELPTEINSGALWAYLRLIITGLGSEDLGVHIRQQSLEYLHEPDNLFTSCTALIQRNDTRALRRLALLYPKHLSWPGCLQRLEDSEMEESRVTDFKAFIQAGCVGAFGEDHDDTSSSEPSSIVSSQEENDKPLQHLWSTTQSTSPPLPQELVDYIIDILTYDIPTLRSCSLVCRSFLPRSRELLFREVDVGTLHLRQSFHGLCVSSPDISHVVKSLIGVRPGEEGGIPPYLVLQSLPRLEKIAITCTEWNSMGLTFWETVSSLTHLRSLTLIGTVIPSMCTLRSLVSTRVEELCLTDTEFESREACRNDGHETRVQSLTCKGKFRAVEYEFVMALCPALANTAHSIDITLYSRHHILQMQEQLSKGILRNITVLHIPRDAHIHDDLPILRMSRLHSISVQLWDHHSKPEMNAGLPDLGLPDLGLLEWWIRNFEHWKNSDIQHITFRVCYDDEYAPSDDYSVWKKLDKACAVMGSLRSLEIVVMITEHVDPGYNITLAHGVRAIKDQLTLSAQRGIVSVSEK</sequence>
<feature type="transmembrane region" description="Helical" evidence="2">
    <location>
        <begin position="265"/>
        <end position="292"/>
    </location>
</feature>
<dbReference type="EMBL" id="FUEG01000003">
    <property type="protein sequence ID" value="SJL01206.1"/>
    <property type="molecule type" value="Genomic_DNA"/>
</dbReference>
<dbReference type="Proteomes" id="UP000219338">
    <property type="component" value="Unassembled WGS sequence"/>
</dbReference>
<feature type="transmembrane region" description="Helical" evidence="2">
    <location>
        <begin position="209"/>
        <end position="230"/>
    </location>
</feature>
<keyword evidence="2" id="KW-1133">Transmembrane helix</keyword>
<feature type="region of interest" description="Disordered" evidence="1">
    <location>
        <begin position="1"/>
        <end position="71"/>
    </location>
</feature>
<dbReference type="InterPro" id="IPR045338">
    <property type="entry name" value="DUF6535"/>
</dbReference>
<proteinExistence type="predicted"/>
<feature type="compositionally biased region" description="Polar residues" evidence="1">
    <location>
        <begin position="24"/>
        <end position="33"/>
    </location>
</feature>
<keyword evidence="2" id="KW-0812">Transmembrane</keyword>
<evidence type="ECO:0000313" key="5">
    <source>
        <dbReference type="Proteomes" id="UP000219338"/>
    </source>
</evidence>
<reference evidence="5" key="1">
    <citation type="journal article" date="2017" name="Nat. Ecol. Evol.">
        <title>Genome expansion and lineage-specific genetic innovations in the forest pathogenic fungi Armillaria.</title>
        <authorList>
            <person name="Sipos G."/>
            <person name="Prasanna A.N."/>
            <person name="Walter M.C."/>
            <person name="O'Connor E."/>
            <person name="Balint B."/>
            <person name="Krizsan K."/>
            <person name="Kiss B."/>
            <person name="Hess J."/>
            <person name="Varga T."/>
            <person name="Slot J."/>
            <person name="Riley R."/>
            <person name="Boka B."/>
            <person name="Rigling D."/>
            <person name="Barry K."/>
            <person name="Lee J."/>
            <person name="Mihaltcheva S."/>
            <person name="LaButti K."/>
            <person name="Lipzen A."/>
            <person name="Waldron R."/>
            <person name="Moloney N.M."/>
            <person name="Sperisen C."/>
            <person name="Kredics L."/>
            <person name="Vagvoelgyi C."/>
            <person name="Patrignani A."/>
            <person name="Fitzpatrick D."/>
            <person name="Nagy I."/>
            <person name="Doyle S."/>
            <person name="Anderson J.B."/>
            <person name="Grigoriev I.V."/>
            <person name="Gueldener U."/>
            <person name="Muensterkoetter M."/>
            <person name="Nagy L.G."/>
        </authorList>
    </citation>
    <scope>NUCLEOTIDE SEQUENCE [LARGE SCALE GENOMIC DNA]</scope>
    <source>
        <strain evidence="5">C18/9</strain>
    </source>
</reference>
<keyword evidence="2" id="KW-0472">Membrane</keyword>
<protein>
    <recommendedName>
        <fullName evidence="3">DUF6535 domain-containing protein</fullName>
    </recommendedName>
</protein>
<keyword evidence="5" id="KW-1185">Reference proteome</keyword>
<evidence type="ECO:0000259" key="3">
    <source>
        <dbReference type="Pfam" id="PF20153"/>
    </source>
</evidence>
<name>A0A284QXK6_ARMOS</name>
<dbReference type="Pfam" id="PF20153">
    <property type="entry name" value="DUF6535"/>
    <property type="match status" value="1"/>
</dbReference>
<evidence type="ECO:0000256" key="1">
    <source>
        <dbReference type="SAM" id="MobiDB-lite"/>
    </source>
</evidence>
<evidence type="ECO:0000256" key="2">
    <source>
        <dbReference type="SAM" id="Phobius"/>
    </source>
</evidence>
<feature type="compositionally biased region" description="Basic residues" evidence="1">
    <location>
        <begin position="49"/>
        <end position="61"/>
    </location>
</feature>
<accession>A0A284QXK6</accession>
<feature type="domain" description="DUF6535" evidence="3">
    <location>
        <begin position="99"/>
        <end position="292"/>
    </location>
</feature>
<gene>
    <name evidence="4" type="ORF">ARMOST_04524</name>
</gene>
<dbReference type="OrthoDB" id="3235960at2759"/>
<organism evidence="4 5">
    <name type="scientific">Armillaria ostoyae</name>
    <name type="common">Armillaria root rot fungus</name>
    <dbReference type="NCBI Taxonomy" id="47428"/>
    <lineage>
        <taxon>Eukaryota</taxon>
        <taxon>Fungi</taxon>
        <taxon>Dikarya</taxon>
        <taxon>Basidiomycota</taxon>
        <taxon>Agaricomycotina</taxon>
        <taxon>Agaricomycetes</taxon>
        <taxon>Agaricomycetidae</taxon>
        <taxon>Agaricales</taxon>
        <taxon>Marasmiineae</taxon>
        <taxon>Physalacriaceae</taxon>
        <taxon>Armillaria</taxon>
    </lineage>
</organism>